<dbReference type="AlphaFoldDB" id="A0AAP3E456"/>
<dbReference type="Gene3D" id="2.60.40.3350">
    <property type="match status" value="1"/>
</dbReference>
<accession>A0AAP3E456</accession>
<dbReference type="EMBL" id="JAOPKA010000030">
    <property type="protein sequence ID" value="MCU4744503.1"/>
    <property type="molecule type" value="Genomic_DNA"/>
</dbReference>
<reference evidence="1" key="1">
    <citation type="submission" date="2022-09" db="EMBL/GenBank/DDBJ databases">
        <title>Enrichment on poylsaccharides allowed isolation of novel metabolic and taxonomic groups of Haloarchaea.</title>
        <authorList>
            <person name="Sorokin D.Y."/>
            <person name="Elcheninov A.G."/>
            <person name="Khizhniak T.V."/>
            <person name="Kolganova T.V."/>
            <person name="Kublanov I.V."/>
        </authorList>
    </citation>
    <scope>NUCLEOTIDE SEQUENCE</scope>
    <source>
        <strain evidence="1">AArc-xg1-1</strain>
    </source>
</reference>
<dbReference type="RefSeq" id="WP_338006311.1">
    <property type="nucleotide sequence ID" value="NZ_JAOPKA010000030.1"/>
</dbReference>
<comment type="caution">
    <text evidence="1">The sequence shown here is derived from an EMBL/GenBank/DDBJ whole genome shotgun (WGS) entry which is preliminary data.</text>
</comment>
<evidence type="ECO:0000313" key="1">
    <source>
        <dbReference type="EMBL" id="MCU4744503.1"/>
    </source>
</evidence>
<proteinExistence type="predicted"/>
<protein>
    <recommendedName>
        <fullName evidence="3">BppU N-terminal domain-containing protein</fullName>
    </recommendedName>
</protein>
<evidence type="ECO:0000313" key="2">
    <source>
        <dbReference type="Proteomes" id="UP001321018"/>
    </source>
</evidence>
<evidence type="ECO:0008006" key="3">
    <source>
        <dbReference type="Google" id="ProtNLM"/>
    </source>
</evidence>
<sequence>MSESFHLKKGDTAPSLEAILRDDGSEPVDLTEADVWLRLQEPRGGGLVLKSGVSVIDEEQGHVRYVWSESDGDTEQTGRHRADFIVKYPDGAQETFPNDGFHDVVITE</sequence>
<name>A0AAP3E456_9EURY</name>
<dbReference type="Proteomes" id="UP001321018">
    <property type="component" value="Unassembled WGS sequence"/>
</dbReference>
<organism evidence="1 2">
    <name type="scientific">Natronoglomus mannanivorans</name>
    <dbReference type="NCBI Taxonomy" id="2979990"/>
    <lineage>
        <taxon>Archaea</taxon>
        <taxon>Methanobacteriati</taxon>
        <taxon>Methanobacteriota</taxon>
        <taxon>Stenosarchaea group</taxon>
        <taxon>Halobacteria</taxon>
        <taxon>Halobacteriales</taxon>
        <taxon>Natrialbaceae</taxon>
        <taxon>Natronoglomus</taxon>
    </lineage>
</organism>
<gene>
    <name evidence="1" type="ORF">OB960_24335</name>
</gene>